<proteinExistence type="predicted"/>
<dbReference type="Pfam" id="PF04351">
    <property type="entry name" value="PilP"/>
    <property type="match status" value="1"/>
</dbReference>
<comment type="caution">
    <text evidence="2">The sequence shown here is derived from an EMBL/GenBank/DDBJ whole genome shotgun (WGS) entry which is preliminary data.</text>
</comment>
<dbReference type="PROSITE" id="PS51257">
    <property type="entry name" value="PROKAR_LIPOPROTEIN"/>
    <property type="match status" value="1"/>
</dbReference>
<keyword evidence="1" id="KW-1133">Transmembrane helix</keyword>
<dbReference type="Gene3D" id="2.30.30.830">
    <property type="match status" value="1"/>
</dbReference>
<evidence type="ECO:0000313" key="2">
    <source>
        <dbReference type="EMBL" id="KAA0876647.1"/>
    </source>
</evidence>
<dbReference type="AlphaFoldDB" id="A0A5A9W781"/>
<name>A0A5A9W781_9GAMM</name>
<dbReference type="PIRSF" id="PIRSF016481">
    <property type="entry name" value="Pilus_assembly_PilP"/>
    <property type="match status" value="1"/>
</dbReference>
<protein>
    <submittedName>
        <fullName evidence="2">Pilus assembly protein PilP</fullName>
    </submittedName>
</protein>
<feature type="transmembrane region" description="Helical" evidence="1">
    <location>
        <begin position="12"/>
        <end position="34"/>
    </location>
</feature>
<evidence type="ECO:0000313" key="3">
    <source>
        <dbReference type="Proteomes" id="UP000325302"/>
    </source>
</evidence>
<organism evidence="2 3">
    <name type="scientific">Nitrincola tapanii</name>
    <dbReference type="NCBI Taxonomy" id="1708751"/>
    <lineage>
        <taxon>Bacteria</taxon>
        <taxon>Pseudomonadati</taxon>
        <taxon>Pseudomonadota</taxon>
        <taxon>Gammaproteobacteria</taxon>
        <taxon>Oceanospirillales</taxon>
        <taxon>Oceanospirillaceae</taxon>
        <taxon>Nitrincola</taxon>
    </lineage>
</organism>
<keyword evidence="1" id="KW-0472">Membrane</keyword>
<evidence type="ECO:0000256" key="1">
    <source>
        <dbReference type="SAM" id="Phobius"/>
    </source>
</evidence>
<reference evidence="2 3" key="1">
    <citation type="submission" date="2019-03" db="EMBL/GenBank/DDBJ databases">
        <title>Nitrincola sp. nov. isolated from an Indian soda lake.</title>
        <authorList>
            <person name="Joshi A."/>
            <person name="Thite S.V."/>
            <person name="Joseph N."/>
            <person name="Dhotre D."/>
            <person name="Moorthy M."/>
            <person name="Shouche Y.S."/>
        </authorList>
    </citation>
    <scope>NUCLEOTIDE SEQUENCE [LARGE SCALE GENOMIC DNA]</scope>
    <source>
        <strain evidence="2 3">MEB193</strain>
    </source>
</reference>
<keyword evidence="1" id="KW-0812">Transmembrane</keyword>
<keyword evidence="3" id="KW-1185">Reference proteome</keyword>
<dbReference type="EMBL" id="SMRS01000001">
    <property type="protein sequence ID" value="KAA0876647.1"/>
    <property type="molecule type" value="Genomic_DNA"/>
</dbReference>
<sequence length="188" mass="20800">MRIKAQQAACAWYVTRMLVGLGVVLALSGCIWVEDTQDLRAFVAERSSRPVGQIAPLPEFKPYEAFVYEGSSLRNPFTAIVAEAAPLAEDISDVAPDFERLKDYLETFALDNLAMVGTITAPGSAEMLWALVKDPRGEIHRVTVGDYLGLDHGQVLALDERRLELSEIISNGRGGWMKRPRTIILPEQ</sequence>
<gene>
    <name evidence="2" type="ORF">E1H14_00575</name>
</gene>
<dbReference type="Proteomes" id="UP000325302">
    <property type="component" value="Unassembled WGS sequence"/>
</dbReference>
<dbReference type="InterPro" id="IPR007446">
    <property type="entry name" value="PilP"/>
</dbReference>
<accession>A0A5A9W781</accession>
<dbReference type="OrthoDB" id="5296580at2"/>